<evidence type="ECO:0000256" key="14">
    <source>
        <dbReference type="ARBA" id="ARBA00023211"/>
    </source>
</evidence>
<evidence type="ECO:0000256" key="15">
    <source>
        <dbReference type="ARBA" id="ARBA00035116"/>
    </source>
</evidence>
<reference evidence="24 25" key="1">
    <citation type="submission" date="2025-05" db="UniProtKB">
        <authorList>
            <consortium name="RefSeq"/>
        </authorList>
    </citation>
    <scope>IDENTIFICATION</scope>
    <source>
        <tissue evidence="24 25">Whole larvae</tissue>
    </source>
</reference>
<keyword evidence="14" id="KW-0464">Manganese</keyword>
<comment type="similarity">
    <text evidence="15">Belongs to the helicase family. Dicer subfamily.</text>
</comment>
<dbReference type="PROSITE" id="PS51327">
    <property type="entry name" value="DICER_DSRBF"/>
    <property type="match status" value="1"/>
</dbReference>
<keyword evidence="8" id="KW-0378">Hydrolase</keyword>
<dbReference type="SUPFAM" id="SSF69065">
    <property type="entry name" value="RNase III domain-like"/>
    <property type="match status" value="2"/>
</dbReference>
<name>A0ABM3MAC6_GALME</name>
<feature type="compositionally biased region" description="Polar residues" evidence="17">
    <location>
        <begin position="181"/>
        <end position="191"/>
    </location>
</feature>
<evidence type="ECO:0000313" key="26">
    <source>
        <dbReference type="RefSeq" id="XP_052748391.1"/>
    </source>
</evidence>
<dbReference type="PROSITE" id="PS50137">
    <property type="entry name" value="DS_RBD"/>
    <property type="match status" value="1"/>
</dbReference>
<feature type="region of interest" description="Disordered" evidence="17">
    <location>
        <begin position="1779"/>
        <end position="1830"/>
    </location>
</feature>
<feature type="region of interest" description="Disordered" evidence="17">
    <location>
        <begin position="1369"/>
        <end position="1393"/>
    </location>
</feature>
<dbReference type="RefSeq" id="XP_052748390.1">
    <property type="nucleotide sequence ID" value="XM_052892430.1"/>
</dbReference>
<dbReference type="SMART" id="SM00949">
    <property type="entry name" value="PAZ"/>
    <property type="match status" value="1"/>
</dbReference>
<feature type="compositionally biased region" description="Polar residues" evidence="17">
    <location>
        <begin position="1372"/>
        <end position="1381"/>
    </location>
</feature>
<keyword evidence="9" id="KW-0347">Helicase</keyword>
<evidence type="ECO:0000256" key="13">
    <source>
        <dbReference type="ARBA" id="ARBA00023158"/>
    </source>
</evidence>
<evidence type="ECO:0000256" key="9">
    <source>
        <dbReference type="ARBA" id="ARBA00022806"/>
    </source>
</evidence>
<accession>A0ABM3MAC6</accession>
<feature type="region of interest" description="Disordered" evidence="17">
    <location>
        <begin position="2337"/>
        <end position="2398"/>
    </location>
</feature>
<dbReference type="Pfam" id="PF20931">
    <property type="entry name" value="Dicer_platform"/>
    <property type="match status" value="1"/>
</dbReference>
<dbReference type="InterPro" id="IPR048512">
    <property type="entry name" value="Dicer_platform"/>
</dbReference>
<dbReference type="PROSITE" id="PS51194">
    <property type="entry name" value="HELICASE_CTER"/>
    <property type="match status" value="1"/>
</dbReference>
<dbReference type="SMART" id="SM00358">
    <property type="entry name" value="DSRM"/>
    <property type="match status" value="1"/>
</dbReference>
<dbReference type="InterPro" id="IPR014720">
    <property type="entry name" value="dsRBD_dom"/>
</dbReference>
<evidence type="ECO:0000256" key="17">
    <source>
        <dbReference type="SAM" id="MobiDB-lite"/>
    </source>
</evidence>
<dbReference type="InterPro" id="IPR003100">
    <property type="entry name" value="PAZ_dom"/>
</dbReference>
<evidence type="ECO:0000256" key="10">
    <source>
        <dbReference type="ARBA" id="ARBA00022840"/>
    </source>
</evidence>
<keyword evidence="4" id="KW-0479">Metal-binding</keyword>
<dbReference type="SMART" id="SM00490">
    <property type="entry name" value="HELICc"/>
    <property type="match status" value="1"/>
</dbReference>
<dbReference type="InterPro" id="IPR005034">
    <property type="entry name" value="Dicer_dimerisation"/>
</dbReference>
<dbReference type="Pfam" id="PF20932">
    <property type="entry name" value="Dicer_dsRBD"/>
    <property type="match status" value="1"/>
</dbReference>
<dbReference type="InterPro" id="IPR044441">
    <property type="entry name" value="DICER_DSRM"/>
</dbReference>
<organism evidence="23 26">
    <name type="scientific">Galleria mellonella</name>
    <name type="common">Greater wax moth</name>
    <dbReference type="NCBI Taxonomy" id="7137"/>
    <lineage>
        <taxon>Eukaryota</taxon>
        <taxon>Metazoa</taxon>
        <taxon>Ecdysozoa</taxon>
        <taxon>Arthropoda</taxon>
        <taxon>Hexapoda</taxon>
        <taxon>Insecta</taxon>
        <taxon>Pterygota</taxon>
        <taxon>Neoptera</taxon>
        <taxon>Endopterygota</taxon>
        <taxon>Lepidoptera</taxon>
        <taxon>Glossata</taxon>
        <taxon>Ditrysia</taxon>
        <taxon>Pyraloidea</taxon>
        <taxon>Pyralidae</taxon>
        <taxon>Galleriinae</taxon>
        <taxon>Galleria</taxon>
    </lineage>
</organism>
<dbReference type="RefSeq" id="XP_052748391.1">
    <property type="nucleotide sequence ID" value="XM_052892431.1"/>
</dbReference>
<dbReference type="Proteomes" id="UP001652740">
    <property type="component" value="Unplaced"/>
</dbReference>
<dbReference type="PANTHER" id="PTHR14950">
    <property type="entry name" value="DICER-RELATED"/>
    <property type="match status" value="1"/>
</dbReference>
<dbReference type="Pfam" id="PF00271">
    <property type="entry name" value="Helicase_C"/>
    <property type="match status" value="1"/>
</dbReference>
<dbReference type="InterPro" id="IPR048513">
    <property type="entry name" value="Dicer_PBD"/>
</dbReference>
<evidence type="ECO:0000256" key="3">
    <source>
        <dbReference type="ARBA" id="ARBA00022722"/>
    </source>
</evidence>
<evidence type="ECO:0000256" key="5">
    <source>
        <dbReference type="ARBA" id="ARBA00022737"/>
    </source>
</evidence>
<dbReference type="PROSITE" id="PS50142">
    <property type="entry name" value="RNASE_3_2"/>
    <property type="match status" value="2"/>
</dbReference>
<feature type="region of interest" description="Disordered" evidence="17">
    <location>
        <begin position="172"/>
        <end position="229"/>
    </location>
</feature>
<feature type="compositionally biased region" description="Acidic residues" evidence="17">
    <location>
        <begin position="2365"/>
        <end position="2387"/>
    </location>
</feature>
<feature type="compositionally biased region" description="Polar residues" evidence="17">
    <location>
        <begin position="699"/>
        <end position="711"/>
    </location>
</feature>
<keyword evidence="10" id="KW-0067">ATP-binding</keyword>
<dbReference type="Pfam" id="PF03368">
    <property type="entry name" value="Dicer_dimer"/>
    <property type="match status" value="1"/>
</dbReference>
<evidence type="ECO:0000256" key="8">
    <source>
        <dbReference type="ARBA" id="ARBA00022801"/>
    </source>
</evidence>
<dbReference type="CDD" id="cd00593">
    <property type="entry name" value="RIBOc"/>
    <property type="match status" value="2"/>
</dbReference>
<keyword evidence="7" id="KW-0255">Endonuclease</keyword>
<feature type="domain" description="RNase III" evidence="19">
    <location>
        <begin position="2157"/>
        <end position="2310"/>
    </location>
</feature>
<feature type="region of interest" description="Disordered" evidence="17">
    <location>
        <begin position="253"/>
        <end position="306"/>
    </location>
</feature>
<feature type="region of interest" description="Disordered" evidence="17">
    <location>
        <begin position="1188"/>
        <end position="1207"/>
    </location>
</feature>
<dbReference type="Gene3D" id="3.40.50.300">
    <property type="entry name" value="P-loop containing nucleotide triphosphate hydrolases"/>
    <property type="match status" value="2"/>
</dbReference>
<dbReference type="InterPro" id="IPR000999">
    <property type="entry name" value="RNase_III_dom"/>
</dbReference>
<evidence type="ECO:0000256" key="1">
    <source>
        <dbReference type="ARBA" id="ARBA00001936"/>
    </source>
</evidence>
<dbReference type="InterPro" id="IPR038248">
    <property type="entry name" value="Dicer_dimer_sf"/>
</dbReference>
<evidence type="ECO:0000313" key="23">
    <source>
        <dbReference type="Proteomes" id="UP001652740"/>
    </source>
</evidence>
<evidence type="ECO:0000256" key="6">
    <source>
        <dbReference type="ARBA" id="ARBA00022741"/>
    </source>
</evidence>
<dbReference type="Gene3D" id="2.170.260.10">
    <property type="entry name" value="paz domain"/>
    <property type="match status" value="1"/>
</dbReference>
<dbReference type="PROSITE" id="PS50821">
    <property type="entry name" value="PAZ"/>
    <property type="match status" value="1"/>
</dbReference>
<dbReference type="SUPFAM" id="SSF52540">
    <property type="entry name" value="P-loop containing nucleoside triphosphate hydrolases"/>
    <property type="match status" value="2"/>
</dbReference>
<evidence type="ECO:0000313" key="24">
    <source>
        <dbReference type="RefSeq" id="XP_052748388.1"/>
    </source>
</evidence>
<protein>
    <submittedName>
        <fullName evidence="24 25">Endoribonuclease Dcr-1 isoform X1</fullName>
    </submittedName>
</protein>
<feature type="region of interest" description="Disordered" evidence="17">
    <location>
        <begin position="2243"/>
        <end position="2272"/>
    </location>
</feature>
<dbReference type="GeneID" id="113514929"/>
<dbReference type="CDD" id="cd15903">
    <property type="entry name" value="Dicer_PBD"/>
    <property type="match status" value="1"/>
</dbReference>
<dbReference type="Gene3D" id="3.30.160.20">
    <property type="match status" value="1"/>
</dbReference>
<evidence type="ECO:0000259" key="18">
    <source>
        <dbReference type="PROSITE" id="PS50137"/>
    </source>
</evidence>
<keyword evidence="11" id="KW-0460">Magnesium</keyword>
<gene>
    <name evidence="24 25 26" type="primary">LOC113514929</name>
</gene>
<feature type="compositionally biased region" description="Basic residues" evidence="17">
    <location>
        <begin position="688"/>
        <end position="698"/>
    </location>
</feature>
<dbReference type="InterPro" id="IPR027417">
    <property type="entry name" value="P-loop_NTPase"/>
</dbReference>
<feature type="domain" description="PAZ" evidence="20">
    <location>
        <begin position="1586"/>
        <end position="1710"/>
    </location>
</feature>
<evidence type="ECO:0000259" key="22">
    <source>
        <dbReference type="PROSITE" id="PS51327"/>
    </source>
</evidence>
<evidence type="ECO:0000313" key="25">
    <source>
        <dbReference type="RefSeq" id="XP_052748390.1"/>
    </source>
</evidence>
<keyword evidence="23" id="KW-1185">Reference proteome</keyword>
<evidence type="ECO:0000256" key="4">
    <source>
        <dbReference type="ARBA" id="ARBA00022723"/>
    </source>
</evidence>
<evidence type="ECO:0000259" key="20">
    <source>
        <dbReference type="PROSITE" id="PS50821"/>
    </source>
</evidence>
<dbReference type="Pfam" id="PF00636">
    <property type="entry name" value="Ribonuclease_3"/>
    <property type="match status" value="2"/>
</dbReference>
<feature type="domain" description="Helicase C-terminal" evidence="21">
    <location>
        <begin position="725"/>
        <end position="877"/>
    </location>
</feature>
<keyword evidence="3" id="KW-0540">Nuclease</keyword>
<evidence type="ECO:0000256" key="11">
    <source>
        <dbReference type="ARBA" id="ARBA00022842"/>
    </source>
</evidence>
<feature type="compositionally biased region" description="Basic and acidic residues" evidence="17">
    <location>
        <begin position="278"/>
        <end position="306"/>
    </location>
</feature>
<dbReference type="RefSeq" id="XP_052748388.1">
    <property type="nucleotide sequence ID" value="XM_052892428.1"/>
</dbReference>
<keyword evidence="5" id="KW-0677">Repeat</keyword>
<dbReference type="Gene3D" id="3.30.160.380">
    <property type="entry name" value="Dicer dimerisation domain"/>
    <property type="match status" value="1"/>
</dbReference>
<feature type="region of interest" description="Disordered" evidence="17">
    <location>
        <begin position="666"/>
        <end position="711"/>
    </location>
</feature>
<sequence length="2701" mass="305189">MESSCSRFTAAEGGARLAAAAAEKNILVVEHTAFISTRLLYEDAYKIRGKLSAGRQRSVHVTRASRVDILAYDYRALTDLQLVAAHKYEDVVDWRQEVEDGEVLVCTSEVLKRLLEERILSMQDLNILIIDSCHVIYKDDNLKYILKQYKMCEQDSQPRILALTYPLFSSMKGDSNHKQNSENATSSADSGDTTENDTKTDDKSELSIDNKDAMPDTNSDDNLKTINDTENKNTEVIDKSEINTINDKEADKKVNDSKINEADKSNVTSESDDVEANTDNRKETETKAIDNEASTDKKNPEESAEKVENEIGVYKNYDDFAMYEQLEWKIEELERELCCQMDLAEDIDGGKRLSMSVTKLMELIIEHSPRPPLDQLPEPYVELERFMREAVDDAMAFLYEHRYDLTEIYGEDMYDEVKDIPDPRIVPKHLFRQFLYILDELGPYSADKAAFSLLMKLETLRIKTPYERHFLLLRLCTTVFVKIRCYADYIFSSYPSDWDKIKYFSTPKVLRLVEILEKFKPDTPNDGLNKNSKVDSTAKMLSDIDKCDFVTLSNKIEDRVNTIESNLKEIVLDSESDCKVDSKNDSAINSLDSVDNSLNNVVDSHGNRLDSDKSKRDIVSDGGSFDRDGCRLDSCGNTLNSDGNTLNISGSRPDCCGNTFNGSGNTVNSGGTKLDSEKGDPLWPSRRTGPRSRGRGRQARSNAGRVQQQQQNPDALCGVMFMNEPLMAKIMFYLIVDMSRCNPALSYLHAQYCAADSESSEPRDCQRQGKKQEDVLKKFRMHECNLLLATSALEEGIDLPRCNLVLRWDMPSSYRSHAACRGRARAARAAAAAVCAKNEASKLLRYVAVYRELDQIISRKCGCGIQDEPPQTEEDHADSLTFLIKPYTPQDKQEKTSKTTLQIEQKDVEKERTLNDRLQVSDANVEKIILEKDTNTPKLATDTALHIEEKERTSNDRLQIVSNINVEADTVLERDANTPNLDVRLDVKSINNDQESLKDNTNIDKSNVSLVNGIESKDIPRDNQDKAKAILPNDAKIDELIAKNGIIECRSKAVKINETLNGYIDQGVTNINNANNVTNKFEINHSDVKHQFDNANSDNELCNILENVNKNDSNTLVTDNNEQIEIDVAKENILGDNIDDNTKEYNQSDLKVDVVTDSGLNNLNSYSKSDINDRNECVSDGRHSVAVNKGGSGTKCDGRREKATDSNAASVDLSTAIPLINRYCAKLPSDTFTRLAPQWWMEEVQLPVQGGKETRPAYICTLRLPLNCPVKYNIVGHPMPTRVLARRMVALQACRILHKSGELDNQLMPIGKENFKATELESTVGCLNGDTNDPNDAARPGTTKRRQYYYKRTAWAFTDCQPVIDTSDSEIDSSAATNAGPDNQPADTKGNKSGKRNMLYAIVSKLWCALPERYNTRGRRLHAPQNAAQALGILMAREHPDRLQIPPFPVYTRSGEVRVWVEYVPDADVRLSPRRAKLVRRFMRFVFAEVLRVQRRGMRLQADGGTSNNYYIVPTIKSTKEDGSVHIDIDWSFLELIYQHTEQKEHAEIEKPLLFPEKEGDGKSGEKERDGEKVKKMDNPLLKPGEVFHFDPEKYKEAVVTPWYRNQDQPQFFLVAEICWNLNPDSAFPSATHASFRDYYSSKYGVTLTQSDQPLLDVDHTSARLNLLTPRYVNRKGVALPVSSERTRRAKRDRLDQKQILVPELSRRHPFAAPLWFAAVALPCVLYRINALLIADEIRRAVAIDVGLGIPKIDDDKYPGFQWPPLDFGWSLAEVLNADSEKSEKKTDEEDTALKEETKTEESNVKEERENSTEDHSTEEPKEKTANDILQEKEDAENTFEIGMWSNEMASNIQTTEYNEYLEPLPSNLTLCTSASGGVDWTERTKRQFNPTRPLSVADSDCSYMSSEFDTDETDSDVSDENDGSYLSPMSYRIEYKTAHEAEAFDVERKKVNPAPLPDAEDDAADREAHDALVRVGNAPKEYIEKFHRAVASHEKEIVDRGYLIKHDEPIKTILPENNTQKVATADEKDASKLLEMFPYSSDKIEFTDGQINVESVEKNKRFLLAELKKSLSTDEVKKLKCFSMVDVDIDSEDYVNEKVVNVGFDTKESYVERISKWDSVKEFKPYFEEGRAQSGKPFDFDYQPELEGHPGPSPSVILQALTMSNANDGINLERLETIGDSFLKFAITAYLYCAHPTVHEGKLSHMRSKQVSNLNLYRLGRCRRLGARMIASKFEPHDNWLPPCHRPPPTLHHHHHQQGDSQEQAAPEQPSDASGCFIPYNLITQHSIPDKSIADCVEALIGAYLLECGPRGALLFMSWLGIRVLPRHDIPLPEGHPYCTPRPEGATAQKPQPRPSPKQCYDSSESDTEFSSDEECEQQQEQELVPEDWSWPGRPVGSLRPYKDEQGRWMQPIFGELKAPPSPLLRYIEDPEGELEQMLSGYDALERTLQYRFKDRSLLLQALTHASHNSNRLTDCYQRLEFLGDAILDYLITRHLYEDARRHSPGALTDLRSALVNNTIFAALAARHSFHKYFRHMSPGLNEVLTKYVKIQEENGHSISEEHYLIQEDEMEQAEDVEVPKALGDLFESVAGAIFLDSGMSLGAVWKSYVNLMGAELEAFSAAAPKSPVRELLEAEPDTAKFGKPERLADGRRVRVCVEVFGRGVFKGVGRNYRIAKGTAARCALRHLRASATASNRPRC</sequence>
<feature type="compositionally biased region" description="Basic and acidic residues" evidence="17">
    <location>
        <begin position="253"/>
        <end position="264"/>
    </location>
</feature>
<dbReference type="Pfam" id="PF02170">
    <property type="entry name" value="PAZ"/>
    <property type="match status" value="1"/>
</dbReference>
<dbReference type="PANTHER" id="PTHR14950:SF37">
    <property type="entry name" value="ENDORIBONUCLEASE DICER"/>
    <property type="match status" value="1"/>
</dbReference>
<evidence type="ECO:0000256" key="16">
    <source>
        <dbReference type="PROSITE-ProRule" id="PRU00657"/>
    </source>
</evidence>
<dbReference type="CDD" id="cd10843">
    <property type="entry name" value="DSRM_DICER"/>
    <property type="match status" value="1"/>
</dbReference>
<evidence type="ECO:0000259" key="19">
    <source>
        <dbReference type="PROSITE" id="PS50142"/>
    </source>
</evidence>
<keyword evidence="13" id="KW-0943">RNA-mediated gene silencing</keyword>
<evidence type="ECO:0000256" key="2">
    <source>
        <dbReference type="ARBA" id="ARBA00001946"/>
    </source>
</evidence>
<feature type="domain" description="Dicer dsRNA-binding fold" evidence="22">
    <location>
        <begin position="1216"/>
        <end position="1317"/>
    </location>
</feature>
<feature type="domain" description="RNase III" evidence="19">
    <location>
        <begin position="2443"/>
        <end position="2600"/>
    </location>
</feature>
<feature type="compositionally biased region" description="Basic and acidic residues" evidence="17">
    <location>
        <begin position="196"/>
        <end position="214"/>
    </location>
</feature>
<feature type="region of interest" description="Disordered" evidence="17">
    <location>
        <begin position="1554"/>
        <end position="1573"/>
    </location>
</feature>
<comment type="cofactor">
    <cofactor evidence="1">
        <name>Mn(2+)</name>
        <dbReference type="ChEBI" id="CHEBI:29035"/>
    </cofactor>
</comment>
<dbReference type="SMART" id="SM00535">
    <property type="entry name" value="RIBOc"/>
    <property type="match status" value="2"/>
</dbReference>
<evidence type="ECO:0000256" key="12">
    <source>
        <dbReference type="ARBA" id="ARBA00022884"/>
    </source>
</evidence>
<dbReference type="Gene3D" id="1.10.1520.10">
    <property type="entry name" value="Ribonuclease III domain"/>
    <property type="match status" value="2"/>
</dbReference>
<keyword evidence="6" id="KW-0547">Nucleotide-binding</keyword>
<proteinExistence type="inferred from homology"/>
<dbReference type="PROSITE" id="PS00517">
    <property type="entry name" value="RNASE_3_1"/>
    <property type="match status" value="1"/>
</dbReference>
<evidence type="ECO:0000259" key="21">
    <source>
        <dbReference type="PROSITE" id="PS51194"/>
    </source>
</evidence>
<dbReference type="InterPro" id="IPR036389">
    <property type="entry name" value="RNase_III_sf"/>
</dbReference>
<dbReference type="InterPro" id="IPR036085">
    <property type="entry name" value="PAZ_dom_sf"/>
</dbReference>
<comment type="cofactor">
    <cofactor evidence="2">
        <name>Mg(2+)</name>
        <dbReference type="ChEBI" id="CHEBI:18420"/>
    </cofactor>
</comment>
<feature type="domain" description="DRBM" evidence="18">
    <location>
        <begin position="2625"/>
        <end position="2691"/>
    </location>
</feature>
<evidence type="ECO:0000256" key="7">
    <source>
        <dbReference type="ARBA" id="ARBA00022759"/>
    </source>
</evidence>
<dbReference type="SUPFAM" id="SSF101690">
    <property type="entry name" value="PAZ domain"/>
    <property type="match status" value="1"/>
</dbReference>
<keyword evidence="12 16" id="KW-0694">RNA-binding</keyword>
<dbReference type="InterPro" id="IPR001650">
    <property type="entry name" value="Helicase_C-like"/>
</dbReference>